<comment type="caution">
    <text evidence="1">The sequence shown here is derived from an EMBL/GenBank/DDBJ whole genome shotgun (WGS) entry which is preliminary data.</text>
</comment>
<evidence type="ECO:0000313" key="1">
    <source>
        <dbReference type="EMBL" id="OBZ68402.1"/>
    </source>
</evidence>
<gene>
    <name evidence="1" type="ORF">A0H81_11594</name>
</gene>
<dbReference type="Proteomes" id="UP000092993">
    <property type="component" value="Unassembled WGS sequence"/>
</dbReference>
<reference evidence="1 2" key="1">
    <citation type="submission" date="2016-03" db="EMBL/GenBank/DDBJ databases">
        <title>Whole genome sequencing of Grifola frondosa 9006-11.</title>
        <authorList>
            <person name="Min B."/>
            <person name="Park H."/>
            <person name="Kim J.-G."/>
            <person name="Cho H."/>
            <person name="Oh Y.-L."/>
            <person name="Kong W.-S."/>
            <person name="Choi I.-G."/>
        </authorList>
    </citation>
    <scope>NUCLEOTIDE SEQUENCE [LARGE SCALE GENOMIC DNA]</scope>
    <source>
        <strain evidence="1 2">9006-11</strain>
    </source>
</reference>
<sequence length="325" mass="36423">MHWDHSGRELVLPPIKLARQRILLWTHFDQTRVNWSLKFRIGKAMAVIQLNGYPLSAALHDGQSIRAWSWIYLLLRRLSGAPVKWMIIILPQMTEQKVFYGGHLLMLKALGHVAQTCYFAEVNYAISFGTFVPLVLPRGQKRSAYSRISNRGSTIWFQMDTSEETAATNTTRPDAGHQDIKFRVGSLVFLRISVAESSTTALGYSAGRSAHPEDLCYRAQCFSHQGFTQCYTELATLRYLTSVPTSYTRLVNIHSGILQMSVVRSSVENLASTIRISRYIWQHAPTCNIRISCSLSGKISKAGPHLAADVLDLSKSFPCSGQLAT</sequence>
<accession>A0A1C7LUS0</accession>
<keyword evidence="2" id="KW-1185">Reference proteome</keyword>
<proteinExistence type="predicted"/>
<organism evidence="1 2">
    <name type="scientific">Grifola frondosa</name>
    <name type="common">Maitake</name>
    <name type="synonym">Polyporus frondosus</name>
    <dbReference type="NCBI Taxonomy" id="5627"/>
    <lineage>
        <taxon>Eukaryota</taxon>
        <taxon>Fungi</taxon>
        <taxon>Dikarya</taxon>
        <taxon>Basidiomycota</taxon>
        <taxon>Agaricomycotina</taxon>
        <taxon>Agaricomycetes</taxon>
        <taxon>Polyporales</taxon>
        <taxon>Grifolaceae</taxon>
        <taxon>Grifola</taxon>
    </lineage>
</organism>
<name>A0A1C7LUS0_GRIFR</name>
<protein>
    <submittedName>
        <fullName evidence="1">Uncharacterized protein</fullName>
    </submittedName>
</protein>
<dbReference type="EMBL" id="LUGG01000020">
    <property type="protein sequence ID" value="OBZ68402.1"/>
    <property type="molecule type" value="Genomic_DNA"/>
</dbReference>
<evidence type="ECO:0000313" key="2">
    <source>
        <dbReference type="Proteomes" id="UP000092993"/>
    </source>
</evidence>
<dbReference type="AlphaFoldDB" id="A0A1C7LUS0"/>